<evidence type="ECO:0000313" key="12">
    <source>
        <dbReference type="EMBL" id="KAK2160650.1"/>
    </source>
</evidence>
<keyword evidence="1 6" id="KW-0813">Transport</keyword>
<keyword evidence="2 6" id="KW-0349">Heme</keyword>
<dbReference type="GO" id="GO:0005833">
    <property type="term" value="C:hemoglobin complex"/>
    <property type="evidence" value="ECO:0007669"/>
    <property type="project" value="UniProtKB-UniRule"/>
</dbReference>
<comment type="similarity">
    <text evidence="6 9">Belongs to the globin family.</text>
</comment>
<evidence type="ECO:0000256" key="3">
    <source>
        <dbReference type="ARBA" id="ARBA00022621"/>
    </source>
</evidence>
<dbReference type="GO" id="GO:0005344">
    <property type="term" value="F:oxygen carrier activity"/>
    <property type="evidence" value="ECO:0007669"/>
    <property type="project" value="UniProtKB-UniRule"/>
</dbReference>
<keyword evidence="13" id="KW-1185">Reference proteome</keyword>
<dbReference type="InterPro" id="IPR014610">
    <property type="entry name" value="Haemoglobin_extracell"/>
</dbReference>
<keyword evidence="5 6" id="KW-0408">Iron</keyword>
<dbReference type="AlphaFoldDB" id="A0AAD9JYN9"/>
<name>A0AAD9JYN9_9ANNE</name>
<dbReference type="Gene3D" id="1.10.490.10">
    <property type="entry name" value="Globins"/>
    <property type="match status" value="1"/>
</dbReference>
<dbReference type="CDD" id="cd01040">
    <property type="entry name" value="Mb-like"/>
    <property type="match status" value="1"/>
</dbReference>
<dbReference type="InterPro" id="IPR044399">
    <property type="entry name" value="Mb-like_M"/>
</dbReference>
<sequence>MKCLLVLAALVSIALADGEFACCSTEDRQEMQALWHEIWSAQFTGRRVQVAQSVFEDLFEREPDAKNLFGRVNVENIDSPEFKAHCIRVVNGLDTAISLLDDPFTLIKQLDHLGKQHQNRDGVKKEHFELMGRSFLKVMPQVSSCFNAASWSRCFDGIARRISSHLSA</sequence>
<evidence type="ECO:0000256" key="4">
    <source>
        <dbReference type="ARBA" id="ARBA00022723"/>
    </source>
</evidence>
<dbReference type="PROSITE" id="PS01033">
    <property type="entry name" value="GLOBIN"/>
    <property type="match status" value="1"/>
</dbReference>
<comment type="caution">
    <text evidence="12">The sequence shown here is derived from an EMBL/GenBank/DDBJ whole genome shotgun (WGS) entry which is preliminary data.</text>
</comment>
<accession>A0AAD9JYN9</accession>
<evidence type="ECO:0000256" key="6">
    <source>
        <dbReference type="PIRNR" id="PIRNR036517"/>
    </source>
</evidence>
<feature type="chain" id="PRO_5042248071" description="Extracellular globin" evidence="10">
    <location>
        <begin position="17"/>
        <end position="168"/>
    </location>
</feature>
<dbReference type="GO" id="GO:0020037">
    <property type="term" value="F:heme binding"/>
    <property type="evidence" value="ECO:0007669"/>
    <property type="project" value="UniProtKB-UniRule"/>
</dbReference>
<evidence type="ECO:0000256" key="7">
    <source>
        <dbReference type="PIRSR" id="PIRSR036517-1"/>
    </source>
</evidence>
<dbReference type="GO" id="GO:0005506">
    <property type="term" value="F:iron ion binding"/>
    <property type="evidence" value="ECO:0007669"/>
    <property type="project" value="UniProtKB-UniRule"/>
</dbReference>
<reference evidence="12" key="1">
    <citation type="journal article" date="2023" name="Mol. Biol. Evol.">
        <title>Third-Generation Sequencing Reveals the Adaptive Role of the Epigenome in Three Deep-Sea Polychaetes.</title>
        <authorList>
            <person name="Perez M."/>
            <person name="Aroh O."/>
            <person name="Sun Y."/>
            <person name="Lan Y."/>
            <person name="Juniper S.K."/>
            <person name="Young C.R."/>
            <person name="Angers B."/>
            <person name="Qian P.Y."/>
        </authorList>
    </citation>
    <scope>NUCLEOTIDE SEQUENCE</scope>
    <source>
        <strain evidence="12">P08H-3</strain>
    </source>
</reference>
<dbReference type="SUPFAM" id="SSF46458">
    <property type="entry name" value="Globin-like"/>
    <property type="match status" value="1"/>
</dbReference>
<evidence type="ECO:0000256" key="9">
    <source>
        <dbReference type="RuleBase" id="RU000356"/>
    </source>
</evidence>
<feature type="domain" description="Globin" evidence="11">
    <location>
        <begin position="22"/>
        <end position="167"/>
    </location>
</feature>
<proteinExistence type="inferred from homology"/>
<keyword evidence="8" id="KW-1015">Disulfide bond</keyword>
<feature type="binding site" description="proximal binding residue" evidence="7">
    <location>
        <position position="117"/>
    </location>
    <ligand>
        <name>heme b</name>
        <dbReference type="ChEBI" id="CHEBI:60344"/>
    </ligand>
    <ligandPart>
        <name>Fe</name>
        <dbReference type="ChEBI" id="CHEBI:18248"/>
    </ligandPart>
</feature>
<dbReference type="GO" id="GO:0019825">
    <property type="term" value="F:oxygen binding"/>
    <property type="evidence" value="ECO:0007669"/>
    <property type="project" value="UniProtKB-UniRule"/>
</dbReference>
<dbReference type="PANTHER" id="PTHR47217:SF1">
    <property type="entry name" value="GLOBIN-LIKE PROTEIN"/>
    <property type="match status" value="1"/>
</dbReference>
<keyword evidence="3 6" id="KW-0561">Oxygen transport</keyword>
<protein>
    <recommendedName>
        <fullName evidence="6">Extracellular globin</fullName>
    </recommendedName>
</protein>
<evidence type="ECO:0000256" key="8">
    <source>
        <dbReference type="PIRSR" id="PIRSR036517-2"/>
    </source>
</evidence>
<feature type="disulfide bond" evidence="8">
    <location>
        <begin position="23"/>
        <end position="154"/>
    </location>
</feature>
<dbReference type="EMBL" id="JAODUP010000128">
    <property type="protein sequence ID" value="KAK2160650.1"/>
    <property type="molecule type" value="Genomic_DNA"/>
</dbReference>
<feature type="signal peptide" evidence="10">
    <location>
        <begin position="1"/>
        <end position="16"/>
    </location>
</feature>
<evidence type="ECO:0000256" key="5">
    <source>
        <dbReference type="ARBA" id="ARBA00023004"/>
    </source>
</evidence>
<dbReference type="PANTHER" id="PTHR47217">
    <property type="entry name" value="GLOBIN-LIKE PROTEIN"/>
    <property type="match status" value="1"/>
</dbReference>
<dbReference type="GO" id="GO:0005576">
    <property type="term" value="C:extracellular region"/>
    <property type="evidence" value="ECO:0007669"/>
    <property type="project" value="UniProtKB-UniRule"/>
</dbReference>
<evidence type="ECO:0000259" key="11">
    <source>
        <dbReference type="PROSITE" id="PS01033"/>
    </source>
</evidence>
<dbReference type="Proteomes" id="UP001208570">
    <property type="component" value="Unassembled WGS sequence"/>
</dbReference>
<dbReference type="InterPro" id="IPR012292">
    <property type="entry name" value="Globin/Proto"/>
</dbReference>
<evidence type="ECO:0000256" key="10">
    <source>
        <dbReference type="SAM" id="SignalP"/>
    </source>
</evidence>
<evidence type="ECO:0000313" key="13">
    <source>
        <dbReference type="Proteomes" id="UP001208570"/>
    </source>
</evidence>
<dbReference type="InterPro" id="IPR009050">
    <property type="entry name" value="Globin-like_sf"/>
</dbReference>
<dbReference type="PIRSF" id="PIRSF036517">
    <property type="entry name" value="Ext_hemo"/>
    <property type="match status" value="1"/>
</dbReference>
<organism evidence="12 13">
    <name type="scientific">Paralvinella palmiformis</name>
    <dbReference type="NCBI Taxonomy" id="53620"/>
    <lineage>
        <taxon>Eukaryota</taxon>
        <taxon>Metazoa</taxon>
        <taxon>Spiralia</taxon>
        <taxon>Lophotrochozoa</taxon>
        <taxon>Annelida</taxon>
        <taxon>Polychaeta</taxon>
        <taxon>Sedentaria</taxon>
        <taxon>Canalipalpata</taxon>
        <taxon>Terebellida</taxon>
        <taxon>Terebelliformia</taxon>
        <taxon>Alvinellidae</taxon>
        <taxon>Paralvinella</taxon>
    </lineage>
</organism>
<evidence type="ECO:0000256" key="2">
    <source>
        <dbReference type="ARBA" id="ARBA00022617"/>
    </source>
</evidence>
<dbReference type="InterPro" id="IPR000971">
    <property type="entry name" value="Globin"/>
</dbReference>
<gene>
    <name evidence="12" type="ORF">LSH36_128g01017</name>
</gene>
<keyword evidence="10" id="KW-0732">Signal</keyword>
<dbReference type="Pfam" id="PF00042">
    <property type="entry name" value="Globin"/>
    <property type="match status" value="1"/>
</dbReference>
<evidence type="ECO:0000256" key="1">
    <source>
        <dbReference type="ARBA" id="ARBA00022448"/>
    </source>
</evidence>
<keyword evidence="4 6" id="KW-0479">Metal-binding</keyword>